<dbReference type="AlphaFoldDB" id="A0A1I3E9Q2"/>
<accession>A0A1I3E9Q2</accession>
<sequence>MKGNSGNQYLFKKISEKVTLNFGKFFICV</sequence>
<dbReference type="EMBL" id="FOQU01000001">
    <property type="protein sequence ID" value="SFH95676.1"/>
    <property type="molecule type" value="Genomic_DNA"/>
</dbReference>
<protein>
    <submittedName>
        <fullName evidence="1">Uncharacterized protein</fullName>
    </submittedName>
</protein>
<proteinExistence type="predicted"/>
<name>A0A1I3E9Q2_9BURK</name>
<reference evidence="1 2" key="1">
    <citation type="submission" date="2016-10" db="EMBL/GenBank/DDBJ databases">
        <authorList>
            <person name="de Groot N.N."/>
        </authorList>
    </citation>
    <scope>NUCLEOTIDE SEQUENCE [LARGE SCALE GENOMIC DNA]</scope>
    <source>
        <strain evidence="1 2">LMG 23650</strain>
    </source>
</reference>
<keyword evidence="2" id="KW-1185">Reference proteome</keyword>
<organism evidence="1 2">
    <name type="scientific">Paraburkholderia megapolitana</name>
    <dbReference type="NCBI Taxonomy" id="420953"/>
    <lineage>
        <taxon>Bacteria</taxon>
        <taxon>Pseudomonadati</taxon>
        <taxon>Pseudomonadota</taxon>
        <taxon>Betaproteobacteria</taxon>
        <taxon>Burkholderiales</taxon>
        <taxon>Burkholderiaceae</taxon>
        <taxon>Paraburkholderia</taxon>
    </lineage>
</organism>
<gene>
    <name evidence="1" type="ORF">SAMN05192543_101753</name>
</gene>
<evidence type="ECO:0000313" key="1">
    <source>
        <dbReference type="EMBL" id="SFH95676.1"/>
    </source>
</evidence>
<dbReference type="Proteomes" id="UP000199548">
    <property type="component" value="Unassembled WGS sequence"/>
</dbReference>
<evidence type="ECO:0000313" key="2">
    <source>
        <dbReference type="Proteomes" id="UP000199548"/>
    </source>
</evidence>
<dbReference type="STRING" id="420953.SAMN05192543_101753"/>